<proteinExistence type="predicted"/>
<protein>
    <submittedName>
        <fullName evidence="1">Uncharacterized protein MANES_03G189600</fullName>
    </submittedName>
</protein>
<accession>A0A2P2J9R5</accession>
<reference evidence="1" key="1">
    <citation type="submission" date="2018-02" db="EMBL/GenBank/DDBJ databases">
        <title>Rhizophora mucronata_Transcriptome.</title>
        <authorList>
            <person name="Meera S.P."/>
            <person name="Sreeshan A."/>
            <person name="Augustine A."/>
        </authorList>
    </citation>
    <scope>NUCLEOTIDE SEQUENCE</scope>
    <source>
        <tissue evidence="1">Leaf</tissue>
    </source>
</reference>
<dbReference type="EMBL" id="GGEC01009737">
    <property type="protein sequence ID" value="MBW90220.1"/>
    <property type="molecule type" value="Transcribed_RNA"/>
</dbReference>
<evidence type="ECO:0000313" key="1">
    <source>
        <dbReference type="EMBL" id="MBW90220.1"/>
    </source>
</evidence>
<name>A0A2P2J9R5_RHIMU</name>
<organism evidence="1">
    <name type="scientific">Rhizophora mucronata</name>
    <name type="common">Asiatic mangrove</name>
    <dbReference type="NCBI Taxonomy" id="61149"/>
    <lineage>
        <taxon>Eukaryota</taxon>
        <taxon>Viridiplantae</taxon>
        <taxon>Streptophyta</taxon>
        <taxon>Embryophyta</taxon>
        <taxon>Tracheophyta</taxon>
        <taxon>Spermatophyta</taxon>
        <taxon>Magnoliopsida</taxon>
        <taxon>eudicotyledons</taxon>
        <taxon>Gunneridae</taxon>
        <taxon>Pentapetalae</taxon>
        <taxon>rosids</taxon>
        <taxon>fabids</taxon>
        <taxon>Malpighiales</taxon>
        <taxon>Rhizophoraceae</taxon>
        <taxon>Rhizophora</taxon>
    </lineage>
</organism>
<sequence length="101" mass="11595">MIKALGFSKIEKWGISVRFCPCLQAKDAAGDVTAFIEAFLWVRILLLALEEVHILSQASGPDVLCRRGKHRRCRDRIPRRIHRASHLRSVLFVATEKQMRV</sequence>
<dbReference type="AlphaFoldDB" id="A0A2P2J9R5"/>